<evidence type="ECO:0000256" key="1">
    <source>
        <dbReference type="ARBA" id="ARBA00004273"/>
    </source>
</evidence>
<keyword evidence="18" id="KW-1185">Reference proteome</keyword>
<keyword evidence="6" id="KW-0813">Transport</keyword>
<dbReference type="GO" id="GO:0005524">
    <property type="term" value="F:ATP binding"/>
    <property type="evidence" value="ECO:0007669"/>
    <property type="project" value="UniProtKB-KW"/>
</dbReference>
<dbReference type="InterPro" id="IPR027417">
    <property type="entry name" value="P-loop_NTPase"/>
</dbReference>
<keyword evidence="7" id="KW-0547">Nucleotide-binding</keyword>
<dbReference type="Proteomes" id="UP001311915">
    <property type="component" value="Unassembled WGS sequence"/>
</dbReference>
<keyword evidence="10" id="KW-1278">Translocase</keyword>
<dbReference type="InterPro" id="IPR050053">
    <property type="entry name" value="ATPase_alpha/beta_chains"/>
</dbReference>
<dbReference type="EMBL" id="JAWPEI010000001">
    <property type="protein sequence ID" value="KAK4737210.1"/>
    <property type="molecule type" value="Genomic_DNA"/>
</dbReference>
<organism evidence="17 18">
    <name type="scientific">Solanum pinnatisectum</name>
    <name type="common">tansyleaf nightshade</name>
    <dbReference type="NCBI Taxonomy" id="50273"/>
    <lineage>
        <taxon>Eukaryota</taxon>
        <taxon>Viridiplantae</taxon>
        <taxon>Streptophyta</taxon>
        <taxon>Embryophyta</taxon>
        <taxon>Tracheophyta</taxon>
        <taxon>Spermatophyta</taxon>
        <taxon>Magnoliopsida</taxon>
        <taxon>eudicotyledons</taxon>
        <taxon>Gunneridae</taxon>
        <taxon>Pentapetalae</taxon>
        <taxon>asterids</taxon>
        <taxon>lamiids</taxon>
        <taxon>Solanales</taxon>
        <taxon>Solanaceae</taxon>
        <taxon>Solanoideae</taxon>
        <taxon>Solaneae</taxon>
        <taxon>Solanum</taxon>
    </lineage>
</organism>
<proteinExistence type="inferred from homology"/>
<keyword evidence="9" id="KW-0067">ATP-binding</keyword>
<dbReference type="AlphaFoldDB" id="A0AAV9MK36"/>
<evidence type="ECO:0000256" key="5">
    <source>
        <dbReference type="ARBA" id="ARBA00019294"/>
    </source>
</evidence>
<comment type="subcellular location">
    <subcellularLocation>
        <location evidence="1">Mitochondrion inner membrane</location>
    </subcellularLocation>
</comment>
<gene>
    <name evidence="17" type="ORF">R3W88_000907</name>
</gene>
<dbReference type="PANTHER" id="PTHR15184">
    <property type="entry name" value="ATP SYNTHASE"/>
    <property type="match status" value="1"/>
</dbReference>
<comment type="subunit">
    <text evidence="3">F-type ATPases have 2 components, CF(1) - the catalytic core - and CF(0) - the membrane proton channel. CF(1) has five subunits: alpha(3), beta(3), gamma(1), delta(1), epsilon(1). CF(0) has three main subunits: a, b and c.</text>
</comment>
<protein>
    <recommendedName>
        <fullName evidence="5">ATP synthase subunit beta, mitochondrial</fullName>
        <ecNumber evidence="4">7.1.2.2</ecNumber>
    </recommendedName>
</protein>
<evidence type="ECO:0000313" key="17">
    <source>
        <dbReference type="EMBL" id="KAK4737210.1"/>
    </source>
</evidence>
<name>A0AAV9MK36_9SOLN</name>
<dbReference type="Gene3D" id="3.40.50.300">
    <property type="entry name" value="P-loop containing nucleotide triphosphate hydrolases"/>
    <property type="match status" value="1"/>
</dbReference>
<evidence type="ECO:0000259" key="16">
    <source>
        <dbReference type="Pfam" id="PF00006"/>
    </source>
</evidence>
<evidence type="ECO:0000256" key="7">
    <source>
        <dbReference type="ARBA" id="ARBA00022741"/>
    </source>
</evidence>
<dbReference type="GO" id="GO:0045259">
    <property type="term" value="C:proton-transporting ATP synthase complex"/>
    <property type="evidence" value="ECO:0007669"/>
    <property type="project" value="UniProtKB-KW"/>
</dbReference>
<keyword evidence="13" id="KW-0139">CF(1)</keyword>
<evidence type="ECO:0000256" key="4">
    <source>
        <dbReference type="ARBA" id="ARBA00012473"/>
    </source>
</evidence>
<evidence type="ECO:0000256" key="10">
    <source>
        <dbReference type="ARBA" id="ARBA00022967"/>
    </source>
</evidence>
<evidence type="ECO:0000256" key="15">
    <source>
        <dbReference type="ARBA" id="ARBA00048383"/>
    </source>
</evidence>
<comment type="caution">
    <text evidence="17">The sequence shown here is derived from an EMBL/GenBank/DDBJ whole genome shotgun (WGS) entry which is preliminary data.</text>
</comment>
<reference evidence="17 18" key="1">
    <citation type="submission" date="2023-10" db="EMBL/GenBank/DDBJ databases">
        <title>Genome-Wide Identification Analysis in wild type Solanum Pinnatisectum Reveals Some Genes Defensing Phytophthora Infestans.</title>
        <authorList>
            <person name="Sun C."/>
        </authorList>
    </citation>
    <scope>NUCLEOTIDE SEQUENCE [LARGE SCALE GENOMIC DNA]</scope>
    <source>
        <strain evidence="17">LQN</strain>
        <tissue evidence="17">Leaf</tissue>
    </source>
</reference>
<evidence type="ECO:0000256" key="8">
    <source>
        <dbReference type="ARBA" id="ARBA00022781"/>
    </source>
</evidence>
<keyword evidence="8" id="KW-0375">Hydrogen ion transport</keyword>
<keyword evidence="14" id="KW-0066">ATP synthesis</keyword>
<dbReference type="SUPFAM" id="SSF52540">
    <property type="entry name" value="P-loop containing nucleoside triphosphate hydrolases"/>
    <property type="match status" value="1"/>
</dbReference>
<evidence type="ECO:0000313" key="18">
    <source>
        <dbReference type="Proteomes" id="UP001311915"/>
    </source>
</evidence>
<evidence type="ECO:0000256" key="9">
    <source>
        <dbReference type="ARBA" id="ARBA00022840"/>
    </source>
</evidence>
<evidence type="ECO:0000256" key="14">
    <source>
        <dbReference type="ARBA" id="ARBA00023310"/>
    </source>
</evidence>
<evidence type="ECO:0000256" key="3">
    <source>
        <dbReference type="ARBA" id="ARBA00011648"/>
    </source>
</evidence>
<evidence type="ECO:0000256" key="13">
    <source>
        <dbReference type="ARBA" id="ARBA00023196"/>
    </source>
</evidence>
<comment type="catalytic activity">
    <reaction evidence="15">
        <text>ATP + H2O + 4 H(+)(in) = ADP + phosphate + 5 H(+)(out)</text>
        <dbReference type="Rhea" id="RHEA:57720"/>
        <dbReference type="ChEBI" id="CHEBI:15377"/>
        <dbReference type="ChEBI" id="CHEBI:15378"/>
        <dbReference type="ChEBI" id="CHEBI:30616"/>
        <dbReference type="ChEBI" id="CHEBI:43474"/>
        <dbReference type="ChEBI" id="CHEBI:456216"/>
        <dbReference type="EC" id="7.1.2.2"/>
    </reaction>
</comment>
<dbReference type="EC" id="7.1.2.2" evidence="4"/>
<feature type="domain" description="ATPase F1/V1/A1 complex alpha/beta subunit nucleotide-binding" evidence="16">
    <location>
        <begin position="2"/>
        <end position="83"/>
    </location>
</feature>
<evidence type="ECO:0000256" key="2">
    <source>
        <dbReference type="ARBA" id="ARBA00008936"/>
    </source>
</evidence>
<dbReference type="GO" id="GO:0042776">
    <property type="term" value="P:proton motive force-driven mitochondrial ATP synthesis"/>
    <property type="evidence" value="ECO:0007669"/>
    <property type="project" value="TreeGrafter"/>
</dbReference>
<evidence type="ECO:0000256" key="6">
    <source>
        <dbReference type="ARBA" id="ARBA00022448"/>
    </source>
</evidence>
<comment type="similarity">
    <text evidence="2">Belongs to the ATPase alpha/beta chains family.</text>
</comment>
<sequence>MFAGVGECTREGNDWYREMIESDGERKCALVYGQMNEPPGARARVGLTKLIVAEHFRDTKAQDVLLFINNIFRFTQADSEVSCFAWSYSLCSRLPANFSYRCWRASREDYYNQEGFYHIKSLVLLVLATSIHTCYYLDRVVHFSFVLCDCRFKDWLKTQCE</sequence>
<dbReference type="GO" id="GO:0046933">
    <property type="term" value="F:proton-transporting ATP synthase activity, rotational mechanism"/>
    <property type="evidence" value="ECO:0007669"/>
    <property type="project" value="TreeGrafter"/>
</dbReference>
<dbReference type="PANTHER" id="PTHR15184:SF82">
    <property type="entry name" value="ATP SYNTHASE SUBUNIT BETA, MITOCHONDRIAL"/>
    <property type="match status" value="1"/>
</dbReference>
<dbReference type="InterPro" id="IPR000194">
    <property type="entry name" value="ATPase_F1/V1/A1_a/bsu_nucl-bd"/>
</dbReference>
<keyword evidence="11" id="KW-0406">Ion transport</keyword>
<dbReference type="Pfam" id="PF00006">
    <property type="entry name" value="ATP-synt_ab"/>
    <property type="match status" value="1"/>
</dbReference>
<dbReference type="GO" id="GO:0005743">
    <property type="term" value="C:mitochondrial inner membrane"/>
    <property type="evidence" value="ECO:0007669"/>
    <property type="project" value="UniProtKB-SubCell"/>
</dbReference>
<accession>A0AAV9MK36</accession>
<evidence type="ECO:0000256" key="12">
    <source>
        <dbReference type="ARBA" id="ARBA00023136"/>
    </source>
</evidence>
<keyword evidence="12" id="KW-0472">Membrane</keyword>
<evidence type="ECO:0000256" key="11">
    <source>
        <dbReference type="ARBA" id="ARBA00023065"/>
    </source>
</evidence>